<dbReference type="EMBL" id="CATOUU010000464">
    <property type="protein sequence ID" value="CAI9930701.1"/>
    <property type="molecule type" value="Genomic_DNA"/>
</dbReference>
<keyword evidence="5" id="KW-1185">Reference proteome</keyword>
<reference evidence="3 5" key="2">
    <citation type="submission" date="2024-07" db="EMBL/GenBank/DDBJ databases">
        <authorList>
            <person name="Akdeniz Z."/>
        </authorList>
    </citation>
    <scope>NUCLEOTIDE SEQUENCE [LARGE SCALE GENOMIC DNA]</scope>
</reference>
<dbReference type="EMBL" id="CATOUU010000464">
    <property type="protein sequence ID" value="CAI9930710.1"/>
    <property type="molecule type" value="Genomic_DNA"/>
</dbReference>
<evidence type="ECO:0000313" key="4">
    <source>
        <dbReference type="EMBL" id="CAL5974710.1"/>
    </source>
</evidence>
<sequence>MLKLPEGIIKCWFNQLNAGEPVTPSQFDQIYKNFPFIQPQLFEKCQLLMRDKIYFKLFKHYVNVFDDATINSEQKMLFNILDEFETGIVSKDRFKLFLNSQGINSEEISSSTHSIFDYYKHTDEFEFADLEIIKEQINWRNEQIS</sequence>
<evidence type="ECO:0000313" key="2">
    <source>
        <dbReference type="EMBL" id="CAI9930710.1"/>
    </source>
</evidence>
<evidence type="ECO:0000313" key="1">
    <source>
        <dbReference type="EMBL" id="CAI9930701.1"/>
    </source>
</evidence>
<dbReference type="AlphaFoldDB" id="A0AA86TW95"/>
<dbReference type="EMBL" id="CAXDID020000005">
    <property type="protein sequence ID" value="CAL5974692.1"/>
    <property type="molecule type" value="Genomic_DNA"/>
</dbReference>
<protein>
    <submittedName>
        <fullName evidence="1">EF-hand domain pair</fullName>
    </submittedName>
    <submittedName>
        <fullName evidence="3">EF-hand_domain pair</fullName>
    </submittedName>
</protein>
<dbReference type="EMBL" id="CAXDID020000005">
    <property type="protein sequence ID" value="CAL5974710.1"/>
    <property type="molecule type" value="Genomic_DNA"/>
</dbReference>
<dbReference type="InterPro" id="IPR011992">
    <property type="entry name" value="EF-hand-dom_pair"/>
</dbReference>
<accession>A0AA86TW95</accession>
<dbReference type="Proteomes" id="UP001642409">
    <property type="component" value="Unassembled WGS sequence"/>
</dbReference>
<dbReference type="SUPFAM" id="SSF47473">
    <property type="entry name" value="EF-hand"/>
    <property type="match status" value="1"/>
</dbReference>
<proteinExistence type="predicted"/>
<organism evidence="1">
    <name type="scientific">Hexamita inflata</name>
    <dbReference type="NCBI Taxonomy" id="28002"/>
    <lineage>
        <taxon>Eukaryota</taxon>
        <taxon>Metamonada</taxon>
        <taxon>Diplomonadida</taxon>
        <taxon>Hexamitidae</taxon>
        <taxon>Hexamitinae</taxon>
        <taxon>Hexamita</taxon>
    </lineage>
</organism>
<reference evidence="1" key="1">
    <citation type="submission" date="2023-06" db="EMBL/GenBank/DDBJ databases">
        <authorList>
            <person name="Kurt Z."/>
        </authorList>
    </citation>
    <scope>NUCLEOTIDE SEQUENCE</scope>
</reference>
<evidence type="ECO:0000313" key="5">
    <source>
        <dbReference type="Proteomes" id="UP001642409"/>
    </source>
</evidence>
<evidence type="ECO:0000313" key="3">
    <source>
        <dbReference type="EMBL" id="CAL5974692.1"/>
    </source>
</evidence>
<comment type="caution">
    <text evidence="1">The sequence shown here is derived from an EMBL/GenBank/DDBJ whole genome shotgun (WGS) entry which is preliminary data.</text>
</comment>
<name>A0AA86TW95_9EUKA</name>
<gene>
    <name evidence="1" type="ORF">HINF_LOCUS18346</name>
    <name evidence="2" type="ORF">HINF_LOCUS18355</name>
    <name evidence="3" type="ORF">HINF_LOCUS2980</name>
    <name evidence="4" type="ORF">HINF_LOCUS2989</name>
</gene>